<sequence length="67" mass="7280">MLGAELIAVVLDVVVELEEPLPPPPQAANNADNNSAAQVLELIFFTISNLLSFKFMILLITNKSIID</sequence>
<gene>
    <name evidence="2" type="ORF">FHQ21_04705</name>
</gene>
<keyword evidence="3" id="KW-1185">Reference proteome</keyword>
<keyword evidence="1" id="KW-1133">Transmembrane helix</keyword>
<keyword evidence="1" id="KW-0472">Membrane</keyword>
<reference evidence="2 3" key="1">
    <citation type="submission" date="2019-05" db="EMBL/GenBank/DDBJ databases">
        <title>Pasteurellaceae isolates from reptiles.</title>
        <authorList>
            <person name="Bojesen A.M."/>
            <person name="Lund E."/>
        </authorList>
    </citation>
    <scope>NUCLEOTIDE SEQUENCE [LARGE SCALE GENOMIC DNA]</scope>
    <source>
        <strain evidence="2 3">ELNT2x</strain>
    </source>
</reference>
<feature type="transmembrane region" description="Helical" evidence="1">
    <location>
        <begin position="42"/>
        <end position="61"/>
    </location>
</feature>
<evidence type="ECO:0000256" key="1">
    <source>
        <dbReference type="SAM" id="Phobius"/>
    </source>
</evidence>
<evidence type="ECO:0000313" key="3">
    <source>
        <dbReference type="Proteomes" id="UP000305526"/>
    </source>
</evidence>
<proteinExistence type="predicted"/>
<organism evidence="2 3">
    <name type="scientific">Testudinibacter aquarius</name>
    <dbReference type="NCBI Taxonomy" id="1524974"/>
    <lineage>
        <taxon>Bacteria</taxon>
        <taxon>Pseudomonadati</taxon>
        <taxon>Pseudomonadota</taxon>
        <taxon>Gammaproteobacteria</taxon>
        <taxon>Pasteurellales</taxon>
        <taxon>Pasteurellaceae</taxon>
        <taxon>Testudinibacter</taxon>
    </lineage>
</organism>
<dbReference type="EMBL" id="VDGV01000032">
    <property type="protein sequence ID" value="TNG92337.1"/>
    <property type="molecule type" value="Genomic_DNA"/>
</dbReference>
<accession>A0ABY2XX54</accession>
<comment type="caution">
    <text evidence="2">The sequence shown here is derived from an EMBL/GenBank/DDBJ whole genome shotgun (WGS) entry which is preliminary data.</text>
</comment>
<name>A0ABY2XX54_9PAST</name>
<keyword evidence="1" id="KW-0812">Transmembrane</keyword>
<protein>
    <submittedName>
        <fullName evidence="2">Uncharacterized protein</fullName>
    </submittedName>
</protein>
<dbReference type="Proteomes" id="UP000305526">
    <property type="component" value="Unassembled WGS sequence"/>
</dbReference>
<evidence type="ECO:0000313" key="2">
    <source>
        <dbReference type="EMBL" id="TNG92337.1"/>
    </source>
</evidence>